<feature type="compositionally biased region" description="Basic and acidic residues" evidence="1">
    <location>
        <begin position="18"/>
        <end position="30"/>
    </location>
</feature>
<feature type="compositionally biased region" description="Polar residues" evidence="1">
    <location>
        <begin position="776"/>
        <end position="787"/>
    </location>
</feature>
<evidence type="ECO:0008006" key="4">
    <source>
        <dbReference type="Google" id="ProtNLM"/>
    </source>
</evidence>
<accession>A0A0F8W4G0</accession>
<evidence type="ECO:0000256" key="1">
    <source>
        <dbReference type="SAM" id="MobiDB-lite"/>
    </source>
</evidence>
<reference evidence="2 3" key="1">
    <citation type="submission" date="2015-02" db="EMBL/GenBank/DDBJ databases">
        <title>Draft Genome Sequences of Two Closely-Related Aflatoxigenic Aspergillus Species Obtained from the Cote d'Ivoire.</title>
        <authorList>
            <person name="Moore G.G."/>
            <person name="Beltz S.B."/>
            <person name="Mack B.M."/>
        </authorList>
    </citation>
    <scope>NUCLEOTIDE SEQUENCE [LARGE SCALE GENOMIC DNA]</scope>
    <source>
        <strain evidence="2 3">SRRC1468</strain>
    </source>
</reference>
<feature type="compositionally biased region" description="Basic and acidic residues" evidence="1">
    <location>
        <begin position="290"/>
        <end position="300"/>
    </location>
</feature>
<feature type="compositionally biased region" description="Polar residues" evidence="1">
    <location>
        <begin position="212"/>
        <end position="229"/>
    </location>
</feature>
<dbReference type="Proteomes" id="UP000034291">
    <property type="component" value="Unassembled WGS sequence"/>
</dbReference>
<feature type="region of interest" description="Disordered" evidence="1">
    <location>
        <begin position="504"/>
        <end position="551"/>
    </location>
</feature>
<dbReference type="OrthoDB" id="5369729at2759"/>
<feature type="region of interest" description="Disordered" evidence="1">
    <location>
        <begin position="765"/>
        <end position="787"/>
    </location>
</feature>
<feature type="compositionally biased region" description="Polar residues" evidence="1">
    <location>
        <begin position="518"/>
        <end position="527"/>
    </location>
</feature>
<feature type="compositionally biased region" description="Polar residues" evidence="1">
    <location>
        <begin position="337"/>
        <end position="346"/>
    </location>
</feature>
<gene>
    <name evidence="2" type="ORF">ARAM_004733</name>
</gene>
<feature type="region of interest" description="Disordered" evidence="1">
    <location>
        <begin position="1"/>
        <end position="70"/>
    </location>
</feature>
<feature type="region of interest" description="Disordered" evidence="1">
    <location>
        <begin position="565"/>
        <end position="686"/>
    </location>
</feature>
<feature type="compositionally biased region" description="Basic and acidic residues" evidence="1">
    <location>
        <begin position="321"/>
        <end position="336"/>
    </location>
</feature>
<keyword evidence="3" id="KW-1185">Reference proteome</keyword>
<feature type="region of interest" description="Disordered" evidence="1">
    <location>
        <begin position="94"/>
        <end position="173"/>
    </location>
</feature>
<feature type="compositionally biased region" description="Polar residues" evidence="1">
    <location>
        <begin position="143"/>
        <end position="161"/>
    </location>
</feature>
<dbReference type="EMBL" id="JZBS01003961">
    <property type="protein sequence ID" value="KKK12795.1"/>
    <property type="molecule type" value="Genomic_DNA"/>
</dbReference>
<feature type="compositionally biased region" description="Polar residues" evidence="1">
    <location>
        <begin position="304"/>
        <end position="316"/>
    </location>
</feature>
<feature type="compositionally biased region" description="Low complexity" evidence="1">
    <location>
        <begin position="35"/>
        <end position="58"/>
    </location>
</feature>
<feature type="compositionally biased region" description="Polar residues" evidence="1">
    <location>
        <begin position="1"/>
        <end position="10"/>
    </location>
</feature>
<feature type="compositionally biased region" description="Polar residues" evidence="1">
    <location>
        <begin position="666"/>
        <end position="678"/>
    </location>
</feature>
<organism evidence="2 3">
    <name type="scientific">Aspergillus rambellii</name>
    <dbReference type="NCBI Taxonomy" id="308745"/>
    <lineage>
        <taxon>Eukaryota</taxon>
        <taxon>Fungi</taxon>
        <taxon>Dikarya</taxon>
        <taxon>Ascomycota</taxon>
        <taxon>Pezizomycotina</taxon>
        <taxon>Eurotiomycetes</taxon>
        <taxon>Eurotiomycetidae</taxon>
        <taxon>Eurotiales</taxon>
        <taxon>Aspergillaceae</taxon>
        <taxon>Aspergillus</taxon>
        <taxon>Aspergillus subgen. Nidulantes</taxon>
    </lineage>
</organism>
<dbReference type="AlphaFoldDB" id="A0A0F8W4G0"/>
<feature type="compositionally biased region" description="Low complexity" evidence="1">
    <location>
        <begin position="252"/>
        <end position="268"/>
    </location>
</feature>
<name>A0A0F8W4G0_9EURO</name>
<feature type="region of interest" description="Disordered" evidence="1">
    <location>
        <begin position="380"/>
        <end position="414"/>
    </location>
</feature>
<proteinExistence type="predicted"/>
<feature type="compositionally biased region" description="Pro residues" evidence="1">
    <location>
        <begin position="645"/>
        <end position="654"/>
    </location>
</feature>
<evidence type="ECO:0000313" key="2">
    <source>
        <dbReference type="EMBL" id="KKK12795.1"/>
    </source>
</evidence>
<comment type="caution">
    <text evidence="2">The sequence shown here is derived from an EMBL/GenBank/DDBJ whole genome shotgun (WGS) entry which is preliminary data.</text>
</comment>
<feature type="compositionally biased region" description="Low complexity" evidence="1">
    <location>
        <begin position="596"/>
        <end position="605"/>
    </location>
</feature>
<feature type="region of interest" description="Disordered" evidence="1">
    <location>
        <begin position="186"/>
        <end position="348"/>
    </location>
</feature>
<evidence type="ECO:0000313" key="3">
    <source>
        <dbReference type="Proteomes" id="UP000034291"/>
    </source>
</evidence>
<sequence length="787" mass="84451">MEPSSPTTIQPGPLRSRVAIEKDPPRDTGRTDALPAPSTTTRRPPLSSSLSSPSRLHPPSGPVLPRLPQSRFSFEYQDPLRNNLDRPLLYDRPHRLSPVEIPPPSSPLDAGSTVCGLSPNATKRRKSTLYSQQAPPDGKRRMPSSTATFIQGRTRTDNPQSARKGAEISIADESRAKSEDIFLNIARSDSGRRESLGRSDLRRSRLRMSGNGFRSSTSRVPDQTPSSPEQLVRVNTDDSPLHHSQPDPPSVPLASAPYSYSASAHALPNFASSTRSVVGLPRSSRLSRTGPEHETTPERRSSRHSTLSTIRSSRQVSGAEATERARGEPDRARPDGTESTLSTAAPSTVWDELEDLKSRIKKLELTGKLPPSSQEAILPSAAGERPRTATTTVTTMSSSSPRHRRTSVSVESDTITAPSPIVPLLQSALGKAKGLVSKDVYTALEATATDALALSSLLGTGHPPSAGVSMVNGFGSTERQSRRKAESVCRSLTELCLALSDEPHLHQQQASGDDATLRMSTSGTDEGTVTPGGSYRCSINPEPDAMVRRPSAPRALSRLEARRASLATPGDHASKNSDALADPPRTLSPEKPAATSRLSRLSVSLRTKRLLPDDDEPAEPARSPQAARSISRRMTDIGGVSSAQRPPPPPPPTRSRPSQSIFYPPTQASQPRTPTPAAQSGIPLRRSMMTTSLYTPATSRANILAGSRRYAPSSATAEVLCEDPPPSPRQPVAQTKIVAPSTKLAASYTPISQNRLRTNSLGARRFGMRQRPIATAGNSKSFDNSID</sequence>
<feature type="compositionally biased region" description="Basic and acidic residues" evidence="1">
    <location>
        <begin position="189"/>
        <end position="203"/>
    </location>
</feature>
<protein>
    <recommendedName>
        <fullName evidence="4">LPXTG-motif cell wall anchor domain protein</fullName>
    </recommendedName>
</protein>
<feature type="compositionally biased region" description="Low complexity" evidence="1">
    <location>
        <begin position="388"/>
        <end position="400"/>
    </location>
</feature>
<feature type="compositionally biased region" description="Basic and acidic residues" evidence="1">
    <location>
        <begin position="235"/>
        <end position="245"/>
    </location>
</feature>